<keyword evidence="8" id="KW-0175">Coiled coil</keyword>
<gene>
    <name evidence="10" type="ORF">SAMN04488588_0358</name>
</gene>
<dbReference type="Pfam" id="PF00521">
    <property type="entry name" value="DNA_topoisoIV"/>
    <property type="match status" value="1"/>
</dbReference>
<dbReference type="InterPro" id="IPR013758">
    <property type="entry name" value="Topo_IIA_A/C_ab"/>
</dbReference>
<evidence type="ECO:0000256" key="3">
    <source>
        <dbReference type="ARBA" id="ARBA00012895"/>
    </source>
</evidence>
<protein>
    <recommendedName>
        <fullName evidence="3">DNA topoisomerase (ATP-hydrolyzing)</fullName>
        <ecNumber evidence="3">5.6.2.2</ecNumber>
    </recommendedName>
</protein>
<dbReference type="Gene3D" id="3.90.199.10">
    <property type="entry name" value="Topoisomerase II, domain 5"/>
    <property type="match status" value="1"/>
</dbReference>
<evidence type="ECO:0000256" key="7">
    <source>
        <dbReference type="PROSITE-ProRule" id="PRU01384"/>
    </source>
</evidence>
<dbReference type="GO" id="GO:0006265">
    <property type="term" value="P:DNA topological change"/>
    <property type="evidence" value="ECO:0007669"/>
    <property type="project" value="UniProtKB-UniRule"/>
</dbReference>
<dbReference type="EMBL" id="FMYV01000001">
    <property type="protein sequence ID" value="SDC05206.1"/>
    <property type="molecule type" value="Genomic_DNA"/>
</dbReference>
<dbReference type="PANTHER" id="PTHR43493">
    <property type="entry name" value="DNA GYRASE/TOPOISOMERASE SUBUNIT A"/>
    <property type="match status" value="1"/>
</dbReference>
<dbReference type="InterPro" id="IPR006691">
    <property type="entry name" value="GyrA/parC_rep"/>
</dbReference>
<proteinExistence type="inferred from homology"/>
<evidence type="ECO:0000313" key="11">
    <source>
        <dbReference type="Proteomes" id="UP000199322"/>
    </source>
</evidence>
<feature type="coiled-coil region" evidence="8">
    <location>
        <begin position="408"/>
        <end position="486"/>
    </location>
</feature>
<evidence type="ECO:0000259" key="9">
    <source>
        <dbReference type="PROSITE" id="PS52040"/>
    </source>
</evidence>
<dbReference type="NCBIfam" id="TIGR01063">
    <property type="entry name" value="gyrA"/>
    <property type="match status" value="1"/>
</dbReference>
<dbReference type="RefSeq" id="WP_240724320.1">
    <property type="nucleotide sequence ID" value="NZ_FMYV01000001.1"/>
</dbReference>
<organism evidence="10 11">
    <name type="scientific">Geotoga petraea</name>
    <dbReference type="NCBI Taxonomy" id="28234"/>
    <lineage>
        <taxon>Bacteria</taxon>
        <taxon>Thermotogati</taxon>
        <taxon>Thermotogota</taxon>
        <taxon>Thermotogae</taxon>
        <taxon>Petrotogales</taxon>
        <taxon>Petrotogaceae</taxon>
        <taxon>Geotoga</taxon>
    </lineage>
</organism>
<comment type="catalytic activity">
    <reaction evidence="1 7">
        <text>ATP-dependent breakage, passage and rejoining of double-stranded DNA.</text>
        <dbReference type="EC" id="5.6.2.2"/>
    </reaction>
</comment>
<reference evidence="10 11" key="1">
    <citation type="submission" date="2016-10" db="EMBL/GenBank/DDBJ databases">
        <authorList>
            <person name="de Groot N.N."/>
        </authorList>
    </citation>
    <scope>NUCLEOTIDE SEQUENCE [LARGE SCALE GENOMIC DNA]</scope>
    <source>
        <strain evidence="10 11">WG14</strain>
    </source>
</reference>
<dbReference type="GO" id="GO:0005737">
    <property type="term" value="C:cytoplasm"/>
    <property type="evidence" value="ECO:0007669"/>
    <property type="project" value="TreeGrafter"/>
</dbReference>
<evidence type="ECO:0000256" key="4">
    <source>
        <dbReference type="ARBA" id="ARBA00023029"/>
    </source>
</evidence>
<dbReference type="GO" id="GO:0009330">
    <property type="term" value="C:DNA topoisomerase type II (double strand cut, ATP-hydrolyzing) complex"/>
    <property type="evidence" value="ECO:0007669"/>
    <property type="project" value="TreeGrafter"/>
</dbReference>
<dbReference type="SUPFAM" id="SSF56719">
    <property type="entry name" value="Type II DNA topoisomerase"/>
    <property type="match status" value="1"/>
</dbReference>
<accession>A0A1G6IHJ5</accession>
<keyword evidence="11" id="KW-1185">Reference proteome</keyword>
<dbReference type="GO" id="GO:0003918">
    <property type="term" value="F:DNA topoisomerase type II (double strand cut, ATP-hydrolyzing) activity"/>
    <property type="evidence" value="ECO:0007669"/>
    <property type="project" value="UniProtKB-EC"/>
</dbReference>
<dbReference type="PROSITE" id="PS52040">
    <property type="entry name" value="TOPO_IIA"/>
    <property type="match status" value="1"/>
</dbReference>
<dbReference type="NCBIfam" id="NF004043">
    <property type="entry name" value="PRK05560.1"/>
    <property type="match status" value="1"/>
</dbReference>
<dbReference type="AlphaFoldDB" id="A0A1G6IHJ5"/>
<dbReference type="InterPro" id="IPR013757">
    <property type="entry name" value="Topo_IIA_A_a_sf"/>
</dbReference>
<dbReference type="Gene3D" id="3.30.1360.40">
    <property type="match status" value="1"/>
</dbReference>
<dbReference type="Pfam" id="PF03989">
    <property type="entry name" value="DNA_gyraseA_C"/>
    <property type="match status" value="6"/>
</dbReference>
<dbReference type="SMART" id="SM00434">
    <property type="entry name" value="TOP4c"/>
    <property type="match status" value="1"/>
</dbReference>
<evidence type="ECO:0000256" key="8">
    <source>
        <dbReference type="SAM" id="Coils"/>
    </source>
</evidence>
<dbReference type="Gene3D" id="1.10.268.10">
    <property type="entry name" value="Topoisomerase, domain 3"/>
    <property type="match status" value="1"/>
</dbReference>
<evidence type="ECO:0000256" key="5">
    <source>
        <dbReference type="ARBA" id="ARBA00023125"/>
    </source>
</evidence>
<feature type="active site" description="O-(5'-phospho-DNA)-tyrosine intermediate" evidence="7">
    <location>
        <position position="128"/>
    </location>
</feature>
<feature type="domain" description="Topo IIA-type catalytic" evidence="9">
    <location>
        <begin position="40"/>
        <end position="514"/>
    </location>
</feature>
<dbReference type="SUPFAM" id="SSF101904">
    <property type="entry name" value="GyrA/ParC C-terminal domain-like"/>
    <property type="match status" value="1"/>
</dbReference>
<dbReference type="InterPro" id="IPR002205">
    <property type="entry name" value="Topo_IIA_dom_A"/>
</dbReference>
<dbReference type="CDD" id="cd00187">
    <property type="entry name" value="TOP4c"/>
    <property type="match status" value="1"/>
</dbReference>
<evidence type="ECO:0000256" key="2">
    <source>
        <dbReference type="ARBA" id="ARBA00008263"/>
    </source>
</evidence>
<comment type="similarity">
    <text evidence="2">Belongs to the type II topoisomerase GyrA/ParC subunit family.</text>
</comment>
<keyword evidence="5 7" id="KW-0238">DNA-binding</keyword>
<dbReference type="InterPro" id="IPR035516">
    <property type="entry name" value="Gyrase/topoIV_suA_C"/>
</dbReference>
<dbReference type="GO" id="GO:0005524">
    <property type="term" value="F:ATP binding"/>
    <property type="evidence" value="ECO:0007669"/>
    <property type="project" value="InterPro"/>
</dbReference>
<keyword evidence="6 7" id="KW-0413">Isomerase</keyword>
<dbReference type="FunFam" id="2.120.10.90:FF:000005">
    <property type="entry name" value="DNA topoisomerase 4 subunit A"/>
    <property type="match status" value="1"/>
</dbReference>
<dbReference type="NCBIfam" id="NF004044">
    <property type="entry name" value="PRK05561.1"/>
    <property type="match status" value="1"/>
</dbReference>
<dbReference type="STRING" id="28234.SAMN04488588_0358"/>
<dbReference type="FunFam" id="3.90.199.10:FF:000001">
    <property type="entry name" value="DNA gyrase subunit A"/>
    <property type="match status" value="1"/>
</dbReference>
<dbReference type="EC" id="5.6.2.2" evidence="3"/>
<evidence type="ECO:0000256" key="1">
    <source>
        <dbReference type="ARBA" id="ARBA00000185"/>
    </source>
</evidence>
<keyword evidence="4 7" id="KW-0799">Topoisomerase</keyword>
<dbReference type="InterPro" id="IPR013760">
    <property type="entry name" value="Topo_IIA-like_dom_sf"/>
</dbReference>
<dbReference type="Gene3D" id="2.120.10.90">
    <property type="entry name" value="DNA gyrase/topoisomerase IV, subunit A, C-terminal"/>
    <property type="match status" value="1"/>
</dbReference>
<dbReference type="InterPro" id="IPR050220">
    <property type="entry name" value="Type_II_DNA_Topoisomerases"/>
</dbReference>
<evidence type="ECO:0000256" key="6">
    <source>
        <dbReference type="ARBA" id="ARBA00023235"/>
    </source>
</evidence>
<sequence>MSEENNDKIIHGGHEDQRFVDELRTSYLLYSLSVIVSRAIPDVRDGLKPVQRRILYSMNELGLKHTSSYKKSARIVGEVMGKYHPHGDSSIYDALVRMAQPFSMRYMLVNGQGNFGSIDKDPAAAMRYTEARMFEESEFMLKDIDKNTVDYIDNFDGSLKEPVVLPTRMPALLMNGVSGIAVGMATSIPPHNLTELVDGIKHFIDHPEAEAEELMEFIKGPDFPTGGIIVDGENIQDMYETGRGKVTIRSKYEIVEDNNGSSIIVSEIPYAVSKVDIIDQIVAYAVRKKENKKDSGIKDVRDETDKRGMRLVIELKKNANIKRLINDLLKHTSLQSSFSVQMNVINKGKPSLMNLKGLIQAFLEHRVDVITKRTEYDLQKAKKRAHIVEGLIKAVDGIDTVIEIIRNSDGVEDALANLQATIDVSEEQAKAISEMRLISLSKLEINKLTSELKQLTEKISYCNTILQNQNVLNDIIKEELDEIKNKFGDDRRTKILKYKSDLKKYEELIEDEDIIIVLTKWGYIKAIPSSQYKAQGRGGKGVKGLKISDNDSVLEILYTNRLSKLMIITSAGKAYQLPAYEIDMSQKTTKGKHIANYLDLTEDESIKAITTVSLKGDYEKDIMIFTKKGKVKKTSLSEFANARTKGIRAINLRDDDMVVDALVMNSLDDDVLLVTKNGMSLRFSSKDVRNMGRGASGVNSIKLRKNDEVVNAVLVEHDKKLMIITSKGYGKRTKFSSYRRQNRGGIGIKTVRDITKIGTIVSALSINDGSDILIFTKNGKAIRTTIDNISVLNRVTQGVITVRLSPDDEVVGMIVVKVDEDDENI</sequence>
<dbReference type="PANTHER" id="PTHR43493:SF5">
    <property type="entry name" value="DNA GYRASE SUBUNIT A, CHLOROPLASTIC_MITOCHONDRIAL"/>
    <property type="match status" value="1"/>
</dbReference>
<evidence type="ECO:0000313" key="10">
    <source>
        <dbReference type="EMBL" id="SDC05206.1"/>
    </source>
</evidence>
<dbReference type="FunFam" id="1.10.268.10:FF:000001">
    <property type="entry name" value="DNA gyrase subunit A"/>
    <property type="match status" value="1"/>
</dbReference>
<name>A0A1G6IHJ5_9BACT</name>
<dbReference type="GO" id="GO:0003677">
    <property type="term" value="F:DNA binding"/>
    <property type="evidence" value="ECO:0007669"/>
    <property type="project" value="UniProtKB-UniRule"/>
</dbReference>
<dbReference type="Proteomes" id="UP000199322">
    <property type="component" value="Unassembled WGS sequence"/>
</dbReference>